<dbReference type="AlphaFoldDB" id="K0TQ93"/>
<name>K0TQ93_THAOC</name>
<accession>K0TQ93</accession>
<gene>
    <name evidence="1" type="ORF">THAOC_02622</name>
</gene>
<dbReference type="Proteomes" id="UP000266841">
    <property type="component" value="Unassembled WGS sequence"/>
</dbReference>
<protein>
    <submittedName>
        <fullName evidence="1">Uncharacterized protein</fullName>
    </submittedName>
</protein>
<sequence>MITHLSVAAPVGLISDETHSNKVIVHDRTLAVVICGKVLQVGRRKWLTDGKTQVKAKRTNNIILYPVEPGKQIDDELAILYEDVDNTFSILKHEETFSDGGATWKSRGEWPTQRRQQPLLKMRGAELQLSRHPQSEGAEMKAQDDSLRIRRKSAWTGALRGIDRPSGGVFLPLVGLLHDTEP</sequence>
<comment type="caution">
    <text evidence="1">The sequence shown here is derived from an EMBL/GenBank/DDBJ whole genome shotgun (WGS) entry which is preliminary data.</text>
</comment>
<proteinExistence type="predicted"/>
<dbReference type="EMBL" id="AGNL01002815">
    <property type="protein sequence ID" value="EJK75647.1"/>
    <property type="molecule type" value="Genomic_DNA"/>
</dbReference>
<evidence type="ECO:0000313" key="1">
    <source>
        <dbReference type="EMBL" id="EJK75647.1"/>
    </source>
</evidence>
<organism evidence="1 2">
    <name type="scientific">Thalassiosira oceanica</name>
    <name type="common">Marine diatom</name>
    <dbReference type="NCBI Taxonomy" id="159749"/>
    <lineage>
        <taxon>Eukaryota</taxon>
        <taxon>Sar</taxon>
        <taxon>Stramenopiles</taxon>
        <taxon>Ochrophyta</taxon>
        <taxon>Bacillariophyta</taxon>
        <taxon>Coscinodiscophyceae</taxon>
        <taxon>Thalassiosirophycidae</taxon>
        <taxon>Thalassiosirales</taxon>
        <taxon>Thalassiosiraceae</taxon>
        <taxon>Thalassiosira</taxon>
    </lineage>
</organism>
<keyword evidence="2" id="KW-1185">Reference proteome</keyword>
<evidence type="ECO:0000313" key="2">
    <source>
        <dbReference type="Proteomes" id="UP000266841"/>
    </source>
</evidence>
<reference evidence="1 2" key="1">
    <citation type="journal article" date="2012" name="Genome Biol.">
        <title>Genome and low-iron response of an oceanic diatom adapted to chronic iron limitation.</title>
        <authorList>
            <person name="Lommer M."/>
            <person name="Specht M."/>
            <person name="Roy A.S."/>
            <person name="Kraemer L."/>
            <person name="Andreson R."/>
            <person name="Gutowska M.A."/>
            <person name="Wolf J."/>
            <person name="Bergner S.V."/>
            <person name="Schilhabel M.B."/>
            <person name="Klostermeier U.C."/>
            <person name="Beiko R.G."/>
            <person name="Rosenstiel P."/>
            <person name="Hippler M."/>
            <person name="Laroche J."/>
        </authorList>
    </citation>
    <scope>NUCLEOTIDE SEQUENCE [LARGE SCALE GENOMIC DNA]</scope>
    <source>
        <strain evidence="1 2">CCMP1005</strain>
    </source>
</reference>